<reference evidence="1 2" key="1">
    <citation type="submission" date="2016-12" db="EMBL/GenBank/DDBJ databases">
        <title>The genomes of Aspergillus section Nigri reveals drivers in fungal speciation.</title>
        <authorList>
            <consortium name="DOE Joint Genome Institute"/>
            <person name="Vesth T.C."/>
            <person name="Nybo J."/>
            <person name="Theobald S."/>
            <person name="Brandl J."/>
            <person name="Frisvad J.C."/>
            <person name="Nielsen K.F."/>
            <person name="Lyhne E.K."/>
            <person name="Kogle M.E."/>
            <person name="Kuo A."/>
            <person name="Riley R."/>
            <person name="Clum A."/>
            <person name="Nolan M."/>
            <person name="Lipzen A."/>
            <person name="Salamov A."/>
            <person name="Henrissat B."/>
            <person name="Wiebenga A."/>
            <person name="De Vries R.P."/>
            <person name="Grigoriev I.V."/>
            <person name="Mortensen U.H."/>
            <person name="Andersen M.R."/>
            <person name="Baker S.E."/>
        </authorList>
    </citation>
    <scope>NUCLEOTIDE SEQUENCE [LARGE SCALE GENOMIC DNA]</scope>
    <source>
        <strain evidence="1 2">IBT 23096</strain>
    </source>
</reference>
<dbReference type="VEuPathDB" id="FungiDB:P170DRAFT_477891"/>
<keyword evidence="2" id="KW-1185">Reference proteome</keyword>
<dbReference type="AlphaFoldDB" id="A0A2I2G2D5"/>
<comment type="caution">
    <text evidence="1">The sequence shown here is derived from an EMBL/GenBank/DDBJ whole genome shotgun (WGS) entry which is preliminary data.</text>
</comment>
<dbReference type="GeneID" id="36561209"/>
<sequence>MTKSINPAKSILSILKERDIPVKGNEVTKALENQADSSHAEWTRLLGQDSLLSQEELTLLRNLESSGALQGILSDPDTSRTRPLLDEDFREAIESLNTSTAAIQKQTEILKAQCENLNKHLGLEGERALVQKRESERLRQEHEWARQGIKNASGELVEEVNVDLKNESEKVMIDGKRILSSLSSRLKEDDRIFVHLERLASEVKSTDEDALLSKQASGLSTMLAEYTTKEIQHRLDRLYLEGIQDCHGNVDGSAEVYTGLISALEEELESLYPEIDVLAEVSTKQQYSEPILREVHNQHEQLRVVAHKKLDCIMEVIADLVASAEGSTKRLQDRESVCGALETLSAAYQTEVRDQIPHHPVSRRDTMKRRSVQFKPMLVPSEESTSSSPEHQALAGLLRRTGLSLESVFQSEEGQGGASLDERRLVMLECQSGYGVAADAPLMAEMAPTDRATRLLSYYLNTSGQLEASLCDAGNEDRLSQLDQQLRHIQQGIERLDLEGLHRRNNDHEGFMTRWA</sequence>
<protein>
    <submittedName>
        <fullName evidence="1">Uncharacterized protein</fullName>
    </submittedName>
</protein>
<dbReference type="Proteomes" id="UP000234275">
    <property type="component" value="Unassembled WGS sequence"/>
</dbReference>
<evidence type="ECO:0000313" key="1">
    <source>
        <dbReference type="EMBL" id="PLB47029.1"/>
    </source>
</evidence>
<dbReference type="RefSeq" id="XP_024702331.1">
    <property type="nucleotide sequence ID" value="XM_024853511.1"/>
</dbReference>
<name>A0A2I2G2D5_9EURO</name>
<accession>A0A2I2G2D5</accession>
<proteinExistence type="predicted"/>
<evidence type="ECO:0000313" key="2">
    <source>
        <dbReference type="Proteomes" id="UP000234275"/>
    </source>
</evidence>
<dbReference type="EMBL" id="MSFO01000006">
    <property type="protein sequence ID" value="PLB47029.1"/>
    <property type="molecule type" value="Genomic_DNA"/>
</dbReference>
<gene>
    <name evidence="1" type="ORF">P170DRAFT_477891</name>
</gene>
<dbReference type="OrthoDB" id="1699231at2759"/>
<organism evidence="1 2">
    <name type="scientific">Aspergillus steynii IBT 23096</name>
    <dbReference type="NCBI Taxonomy" id="1392250"/>
    <lineage>
        <taxon>Eukaryota</taxon>
        <taxon>Fungi</taxon>
        <taxon>Dikarya</taxon>
        <taxon>Ascomycota</taxon>
        <taxon>Pezizomycotina</taxon>
        <taxon>Eurotiomycetes</taxon>
        <taxon>Eurotiomycetidae</taxon>
        <taxon>Eurotiales</taxon>
        <taxon>Aspergillaceae</taxon>
        <taxon>Aspergillus</taxon>
        <taxon>Aspergillus subgen. Circumdati</taxon>
    </lineage>
</organism>